<organism evidence="1">
    <name type="scientific">marine sediment metagenome</name>
    <dbReference type="NCBI Taxonomy" id="412755"/>
    <lineage>
        <taxon>unclassified sequences</taxon>
        <taxon>metagenomes</taxon>
        <taxon>ecological metagenomes</taxon>
    </lineage>
</organism>
<accession>X0RUX2</accession>
<gene>
    <name evidence="1" type="ORF">S01H1_12259</name>
</gene>
<proteinExistence type="predicted"/>
<sequence length="51" mass="5712">MIKYVIFLLFVSLFFLSSSFAGPGGLQPIDQLVYELGSPGTSWQDRQKAEE</sequence>
<dbReference type="EMBL" id="BARS01006279">
    <property type="protein sequence ID" value="GAF67532.1"/>
    <property type="molecule type" value="Genomic_DNA"/>
</dbReference>
<comment type="caution">
    <text evidence="1">The sequence shown here is derived from an EMBL/GenBank/DDBJ whole genome shotgun (WGS) entry which is preliminary data.</text>
</comment>
<dbReference type="AlphaFoldDB" id="X0RUX2"/>
<reference evidence="1" key="1">
    <citation type="journal article" date="2014" name="Front. Microbiol.">
        <title>High frequency of phylogenetically diverse reductive dehalogenase-homologous genes in deep subseafloor sedimentary metagenomes.</title>
        <authorList>
            <person name="Kawai M."/>
            <person name="Futagami T."/>
            <person name="Toyoda A."/>
            <person name="Takaki Y."/>
            <person name="Nishi S."/>
            <person name="Hori S."/>
            <person name="Arai W."/>
            <person name="Tsubouchi T."/>
            <person name="Morono Y."/>
            <person name="Uchiyama I."/>
            <person name="Ito T."/>
            <person name="Fujiyama A."/>
            <person name="Inagaki F."/>
            <person name="Takami H."/>
        </authorList>
    </citation>
    <scope>NUCLEOTIDE SEQUENCE</scope>
    <source>
        <strain evidence="1">Expedition CK06-06</strain>
    </source>
</reference>
<evidence type="ECO:0000313" key="1">
    <source>
        <dbReference type="EMBL" id="GAF67532.1"/>
    </source>
</evidence>
<name>X0RUX2_9ZZZZ</name>
<protein>
    <submittedName>
        <fullName evidence="1">Uncharacterized protein</fullName>
    </submittedName>
</protein>
<feature type="non-terminal residue" evidence="1">
    <location>
        <position position="51"/>
    </location>
</feature>